<proteinExistence type="predicted"/>
<dbReference type="OrthoDB" id="7509476at2"/>
<evidence type="ECO:0000313" key="2">
    <source>
        <dbReference type="EMBL" id="RVU07831.1"/>
    </source>
</evidence>
<evidence type="ECO:0000256" key="1">
    <source>
        <dbReference type="SAM" id="Coils"/>
    </source>
</evidence>
<dbReference type="Proteomes" id="UP000282837">
    <property type="component" value="Unassembled WGS sequence"/>
</dbReference>
<keyword evidence="3" id="KW-1185">Reference proteome</keyword>
<evidence type="ECO:0000313" key="3">
    <source>
        <dbReference type="Proteomes" id="UP000282837"/>
    </source>
</evidence>
<feature type="coiled-coil region" evidence="1">
    <location>
        <begin position="86"/>
        <end position="120"/>
    </location>
</feature>
<accession>A0A3S2UV42</accession>
<sequence length="145" mass="15733">MKAERDKLKRLQRLEKIRAIAKQTAAGEAARAETTFAQLSQLATRTGALAAEYAARTDATDGGELRQLGRFTAGLQGICATTQADAKRAQAIADRRQQELAAAEKRRSAVEERASEQARQLAAKRQYAQMSAQMMGAKRIGTDPA</sequence>
<keyword evidence="1" id="KW-0175">Coiled coil</keyword>
<protein>
    <recommendedName>
        <fullName evidence="4">Flagellar FliJ protein</fullName>
    </recommendedName>
</protein>
<comment type="caution">
    <text evidence="2">The sequence shown here is derived from an EMBL/GenBank/DDBJ whole genome shotgun (WGS) entry which is preliminary data.</text>
</comment>
<gene>
    <name evidence="2" type="ORF">EOE18_01790</name>
</gene>
<dbReference type="RefSeq" id="WP_127705554.1">
    <property type="nucleotide sequence ID" value="NZ_SACO01000001.1"/>
</dbReference>
<organism evidence="2 3">
    <name type="scientific">Novosphingobium umbonatum</name>
    <dbReference type="NCBI Taxonomy" id="1908524"/>
    <lineage>
        <taxon>Bacteria</taxon>
        <taxon>Pseudomonadati</taxon>
        <taxon>Pseudomonadota</taxon>
        <taxon>Alphaproteobacteria</taxon>
        <taxon>Sphingomonadales</taxon>
        <taxon>Sphingomonadaceae</taxon>
        <taxon>Novosphingobium</taxon>
    </lineage>
</organism>
<dbReference type="AlphaFoldDB" id="A0A3S2UV42"/>
<name>A0A3S2UV42_9SPHN</name>
<dbReference type="EMBL" id="SACO01000001">
    <property type="protein sequence ID" value="RVU07831.1"/>
    <property type="molecule type" value="Genomic_DNA"/>
</dbReference>
<reference evidence="2 3" key="1">
    <citation type="submission" date="2019-01" db="EMBL/GenBank/DDBJ databases">
        <authorList>
            <person name="Chen W.-M."/>
        </authorList>
    </citation>
    <scope>NUCLEOTIDE SEQUENCE [LARGE SCALE GENOMIC DNA]</scope>
    <source>
        <strain evidence="2 3">FSY-9</strain>
    </source>
</reference>
<evidence type="ECO:0008006" key="4">
    <source>
        <dbReference type="Google" id="ProtNLM"/>
    </source>
</evidence>